<feature type="domain" description="Neurotransmitter-gated ion-channel transmembrane" evidence="13">
    <location>
        <begin position="290"/>
        <end position="384"/>
    </location>
</feature>
<accession>A0AAW1K1X2</accession>
<feature type="signal peptide" evidence="11">
    <location>
        <begin position="1"/>
        <end position="18"/>
    </location>
</feature>
<feature type="domain" description="Neurotransmitter-gated ion-channel ligand-binding" evidence="12">
    <location>
        <begin position="68"/>
        <end position="281"/>
    </location>
</feature>
<comment type="subcellular location">
    <subcellularLocation>
        <location evidence="2">Cell membrane</location>
    </subcellularLocation>
    <subcellularLocation>
        <location evidence="1">Membrane</location>
        <topology evidence="1">Multi-pass membrane protein</topology>
    </subcellularLocation>
</comment>
<evidence type="ECO:0000259" key="13">
    <source>
        <dbReference type="Pfam" id="PF02932"/>
    </source>
</evidence>
<dbReference type="Gene3D" id="2.70.170.10">
    <property type="entry name" value="Neurotransmitter-gated ion-channel ligand-binding domain"/>
    <property type="match status" value="1"/>
</dbReference>
<keyword evidence="9 11" id="KW-0472">Membrane</keyword>
<dbReference type="CDD" id="cd19049">
    <property type="entry name" value="LGIC_TM_anion"/>
    <property type="match status" value="1"/>
</dbReference>
<keyword evidence="6 11" id="KW-0732">Signal</keyword>
<evidence type="ECO:0000256" key="3">
    <source>
        <dbReference type="ARBA" id="ARBA00022448"/>
    </source>
</evidence>
<comment type="caution">
    <text evidence="11">Lacks conserved residue(s) required for the propagation of feature annotation.</text>
</comment>
<evidence type="ECO:0000256" key="2">
    <source>
        <dbReference type="ARBA" id="ARBA00004236"/>
    </source>
</evidence>
<keyword evidence="8 11" id="KW-0406">Ion transport</keyword>
<dbReference type="Gene3D" id="1.20.58.390">
    <property type="entry name" value="Neurotransmitter-gated ion-channel transmembrane domain"/>
    <property type="match status" value="1"/>
</dbReference>
<evidence type="ECO:0000256" key="1">
    <source>
        <dbReference type="ARBA" id="ARBA00004141"/>
    </source>
</evidence>
<comment type="caution">
    <text evidence="14">The sequence shown here is derived from an EMBL/GenBank/DDBJ whole genome shotgun (WGS) entry which is preliminary data.</text>
</comment>
<dbReference type="InterPro" id="IPR006028">
    <property type="entry name" value="GABAA/Glycine_rcpt"/>
</dbReference>
<dbReference type="InterPro" id="IPR006029">
    <property type="entry name" value="Neurotrans-gated_channel_TM"/>
</dbReference>
<keyword evidence="4" id="KW-1003">Cell membrane</keyword>
<dbReference type="GO" id="GO:0005230">
    <property type="term" value="F:extracellular ligand-gated monoatomic ion channel activity"/>
    <property type="evidence" value="ECO:0007669"/>
    <property type="project" value="InterPro"/>
</dbReference>
<keyword evidence="7 11" id="KW-1133">Transmembrane helix</keyword>
<evidence type="ECO:0000256" key="6">
    <source>
        <dbReference type="ARBA" id="ARBA00022729"/>
    </source>
</evidence>
<keyword evidence="10 11" id="KW-0407">Ion channel</keyword>
<protein>
    <submittedName>
        <fullName evidence="14">Neurotransmitter-gated ion-channel transmembrane region</fullName>
    </submittedName>
</protein>
<evidence type="ECO:0000256" key="7">
    <source>
        <dbReference type="ARBA" id="ARBA00022989"/>
    </source>
</evidence>
<dbReference type="InterPro" id="IPR036734">
    <property type="entry name" value="Neur_chan_lig-bd_sf"/>
</dbReference>
<name>A0AAW1K1X2_POPJA</name>
<dbReference type="GO" id="GO:0005886">
    <property type="term" value="C:plasma membrane"/>
    <property type="evidence" value="ECO:0007669"/>
    <property type="project" value="UniProtKB-SubCell"/>
</dbReference>
<dbReference type="InterPro" id="IPR006202">
    <property type="entry name" value="Neur_chan_lig-bd"/>
</dbReference>
<organism evidence="14 15">
    <name type="scientific">Popillia japonica</name>
    <name type="common">Japanese beetle</name>
    <dbReference type="NCBI Taxonomy" id="7064"/>
    <lineage>
        <taxon>Eukaryota</taxon>
        <taxon>Metazoa</taxon>
        <taxon>Ecdysozoa</taxon>
        <taxon>Arthropoda</taxon>
        <taxon>Hexapoda</taxon>
        <taxon>Insecta</taxon>
        <taxon>Pterygota</taxon>
        <taxon>Neoptera</taxon>
        <taxon>Endopterygota</taxon>
        <taxon>Coleoptera</taxon>
        <taxon>Polyphaga</taxon>
        <taxon>Scarabaeiformia</taxon>
        <taxon>Scarabaeidae</taxon>
        <taxon>Rutelinae</taxon>
        <taxon>Popillia</taxon>
    </lineage>
</organism>
<dbReference type="PROSITE" id="PS00236">
    <property type="entry name" value="NEUROTR_ION_CHANNEL"/>
    <property type="match status" value="1"/>
</dbReference>
<dbReference type="PRINTS" id="PR00253">
    <property type="entry name" value="GABAARECEPTR"/>
</dbReference>
<evidence type="ECO:0000313" key="15">
    <source>
        <dbReference type="Proteomes" id="UP001458880"/>
    </source>
</evidence>
<keyword evidence="15" id="KW-1185">Reference proteome</keyword>
<evidence type="ECO:0000256" key="9">
    <source>
        <dbReference type="ARBA" id="ARBA00023136"/>
    </source>
</evidence>
<dbReference type="Pfam" id="PF02932">
    <property type="entry name" value="Neur_chan_memb"/>
    <property type="match status" value="1"/>
</dbReference>
<proteinExistence type="inferred from homology"/>
<dbReference type="GO" id="GO:0005254">
    <property type="term" value="F:chloride channel activity"/>
    <property type="evidence" value="ECO:0007669"/>
    <property type="project" value="UniProtKB-ARBA"/>
</dbReference>
<dbReference type="InterPro" id="IPR018000">
    <property type="entry name" value="Neurotransmitter_ion_chnl_CS"/>
</dbReference>
<dbReference type="Pfam" id="PF02931">
    <property type="entry name" value="Neur_chan_LBD"/>
    <property type="match status" value="1"/>
</dbReference>
<gene>
    <name evidence="14" type="ORF">QE152_g25151</name>
</gene>
<evidence type="ECO:0000313" key="14">
    <source>
        <dbReference type="EMBL" id="KAK9711965.1"/>
    </source>
</evidence>
<dbReference type="CDD" id="cd18987">
    <property type="entry name" value="LGIC_ECD_anion"/>
    <property type="match status" value="1"/>
</dbReference>
<dbReference type="InterPro" id="IPR006201">
    <property type="entry name" value="Neur_channel"/>
</dbReference>
<dbReference type="InterPro" id="IPR036719">
    <property type="entry name" value="Neuro-gated_channel_TM_sf"/>
</dbReference>
<feature type="chain" id="PRO_5043104863" evidence="11">
    <location>
        <begin position="19"/>
        <end position="475"/>
    </location>
</feature>
<dbReference type="EMBL" id="JASPKY010000270">
    <property type="protein sequence ID" value="KAK9711965.1"/>
    <property type="molecule type" value="Genomic_DNA"/>
</dbReference>
<reference evidence="14 15" key="1">
    <citation type="journal article" date="2024" name="BMC Genomics">
        <title>De novo assembly and annotation of Popillia japonica's genome with initial clues to its potential as an invasive pest.</title>
        <authorList>
            <person name="Cucini C."/>
            <person name="Boschi S."/>
            <person name="Funari R."/>
            <person name="Cardaioli E."/>
            <person name="Iannotti N."/>
            <person name="Marturano G."/>
            <person name="Paoli F."/>
            <person name="Bruttini M."/>
            <person name="Carapelli A."/>
            <person name="Frati F."/>
            <person name="Nardi F."/>
        </authorList>
    </citation>
    <scope>NUCLEOTIDE SEQUENCE [LARGE SCALE GENOMIC DNA]</scope>
    <source>
        <strain evidence="14">DMR45628</strain>
    </source>
</reference>
<dbReference type="GO" id="GO:0099095">
    <property type="term" value="F:ligand-gated monoatomic anion channel activity"/>
    <property type="evidence" value="ECO:0007669"/>
    <property type="project" value="UniProtKB-ARBA"/>
</dbReference>
<keyword evidence="5 11" id="KW-0812">Transmembrane</keyword>
<dbReference type="Proteomes" id="UP001458880">
    <property type="component" value="Unassembled WGS sequence"/>
</dbReference>
<evidence type="ECO:0000256" key="8">
    <source>
        <dbReference type="ARBA" id="ARBA00023065"/>
    </source>
</evidence>
<evidence type="ECO:0000256" key="5">
    <source>
        <dbReference type="ARBA" id="ARBA00022692"/>
    </source>
</evidence>
<comment type="similarity">
    <text evidence="11">Belongs to the ligand-gated ion channel (TC 1.A.9) family.</text>
</comment>
<evidence type="ECO:0000256" key="11">
    <source>
        <dbReference type="RuleBase" id="RU000687"/>
    </source>
</evidence>
<dbReference type="InterPro" id="IPR038050">
    <property type="entry name" value="Neuro_actylchol_rec"/>
</dbReference>
<keyword evidence="3 11" id="KW-0813">Transport</keyword>
<evidence type="ECO:0000256" key="10">
    <source>
        <dbReference type="ARBA" id="ARBA00023303"/>
    </source>
</evidence>
<evidence type="ECO:0000256" key="4">
    <source>
        <dbReference type="ARBA" id="ARBA00022475"/>
    </source>
</evidence>
<dbReference type="SUPFAM" id="SSF63712">
    <property type="entry name" value="Nicotinic receptor ligand binding domain-like"/>
    <property type="match status" value="1"/>
</dbReference>
<dbReference type="PRINTS" id="PR00252">
    <property type="entry name" value="NRIONCHANNEL"/>
</dbReference>
<dbReference type="SUPFAM" id="SSF90112">
    <property type="entry name" value="Neurotransmitter-gated ion-channel transmembrane pore"/>
    <property type="match status" value="1"/>
</dbReference>
<evidence type="ECO:0000259" key="12">
    <source>
        <dbReference type="Pfam" id="PF02931"/>
    </source>
</evidence>
<dbReference type="PANTHER" id="PTHR18945">
    <property type="entry name" value="NEUROTRANSMITTER GATED ION CHANNEL"/>
    <property type="match status" value="1"/>
</dbReference>
<feature type="transmembrane region" description="Helical" evidence="11">
    <location>
        <begin position="346"/>
        <end position="369"/>
    </location>
</feature>
<dbReference type="GO" id="GO:0004888">
    <property type="term" value="F:transmembrane signaling receptor activity"/>
    <property type="evidence" value="ECO:0007669"/>
    <property type="project" value="InterPro"/>
</dbReference>
<sequence>MFARHLLVIIPCLAKGLAMPALPKLNHNGSVNTKFSVANDKNPKLNSSLDLNDDCIKLEKNLDQLNQNQFLKALTKDCRYDKLSEPARDEPLTVTLHLEIRDIELSNPQFVKLETIIQYHYIDHRLNFESFSSRKQPLIGRDGSLANDIWVPHIVLANAKDNKVMGLQNNDVFVMISPQGKVTYGFRTSIVLYCRMDFKKFPFDKQTCTMRFQSWLFNASIIDLQWEENNKSAIISDQVHLDGFHLEGFWSNLTMGPSLVTEEFGGNCSTLLFTFKVAREMGHYVLDYFLPSILLVMTSWITFWLQADAGPPRTTLGTATMLSLITLSSGQTKSLPKVSYIKISEIWFFGCALFIFASLVEFAFVNMIFRRRKNCELKKVNSKYVFKCTFTPSLARNELYRSFSSLHGEVAYPNGTAIQNAILAAANSGDSGDNSRNSISGSTLNLENCQNKPWTTMSPKDVANWIDTRWGGRPI</sequence>
<dbReference type="AlphaFoldDB" id="A0AAW1K1X2"/>